<accession>A0A2J7R6R2</accession>
<dbReference type="FunFam" id="3.30.540.30:FF:000002">
    <property type="entry name" value="Dipeptidyl peptidase 3"/>
    <property type="match status" value="1"/>
</dbReference>
<dbReference type="GO" id="GO:0008239">
    <property type="term" value="F:dipeptidyl-peptidase activity"/>
    <property type="evidence" value="ECO:0007669"/>
    <property type="project" value="TreeGrafter"/>
</dbReference>
<sequence>MTDAEHFVLPNEQPVVELDCTTAFKCLTPREKLYAHYLSRASWNGSLIILVQTSPEAPLVFVLLHKLFSLQPLSELKKAALGDQGVTPDEFQALLVYTSGIFTNAGNYKGFGDSKFVPNLPAAKFEVVIKCSEAYHREPKVMQSLWDRCKDAIYLLKEGVKCLGFHDKGTTTYFSSNCTLEDANLVTQFLKHQSMEAYNSRVFKTVEDGVPTYEIRLASVETGSDPDVTQKDVDCMSCRFRITRGDCSRLLALVVQDLAKAKDHAMNDLERKMLEHYIQSFTRGTLSDHKDGSRFWIKNKGPVVETYIGFIETYRDPAGMRGEFEGFVAVVNKEMSAKFAKLVDQAEALLPELPWPRGFEIDKFLLPDFTSLDVLTYAGSDIPAGINIPNCESAET</sequence>
<dbReference type="GO" id="GO:0046872">
    <property type="term" value="F:metal ion binding"/>
    <property type="evidence" value="ECO:0007669"/>
    <property type="project" value="UniProtKB-KW"/>
</dbReference>
<evidence type="ECO:0000313" key="3">
    <source>
        <dbReference type="EMBL" id="PNF36524.1"/>
    </source>
</evidence>
<proteinExistence type="predicted"/>
<dbReference type="EMBL" id="NEVH01006756">
    <property type="protein sequence ID" value="PNF36524.1"/>
    <property type="molecule type" value="Genomic_DNA"/>
</dbReference>
<dbReference type="FunFam" id="3.30.540.30:FF:000008">
    <property type="entry name" value="Dipeptidyl peptidase 3"/>
    <property type="match status" value="1"/>
</dbReference>
<dbReference type="GO" id="GO:0005737">
    <property type="term" value="C:cytoplasm"/>
    <property type="evidence" value="ECO:0007669"/>
    <property type="project" value="TreeGrafter"/>
</dbReference>
<protein>
    <submittedName>
        <fullName evidence="3">Dipeptidyl peptidase 3</fullName>
    </submittedName>
</protein>
<evidence type="ECO:0000256" key="2">
    <source>
        <dbReference type="ARBA" id="ARBA00022801"/>
    </source>
</evidence>
<keyword evidence="4" id="KW-1185">Reference proteome</keyword>
<name>A0A2J7R6R2_9NEOP</name>
<dbReference type="Proteomes" id="UP000235965">
    <property type="component" value="Unassembled WGS sequence"/>
</dbReference>
<dbReference type="OrthoDB" id="4694525at2759"/>
<dbReference type="PANTHER" id="PTHR23422">
    <property type="entry name" value="DIPEPTIDYL PEPTIDASE III-RELATED"/>
    <property type="match status" value="1"/>
</dbReference>
<organism evidence="3 4">
    <name type="scientific">Cryptotermes secundus</name>
    <dbReference type="NCBI Taxonomy" id="105785"/>
    <lineage>
        <taxon>Eukaryota</taxon>
        <taxon>Metazoa</taxon>
        <taxon>Ecdysozoa</taxon>
        <taxon>Arthropoda</taxon>
        <taxon>Hexapoda</taxon>
        <taxon>Insecta</taxon>
        <taxon>Pterygota</taxon>
        <taxon>Neoptera</taxon>
        <taxon>Polyneoptera</taxon>
        <taxon>Dictyoptera</taxon>
        <taxon>Blattodea</taxon>
        <taxon>Blattoidea</taxon>
        <taxon>Termitoidae</taxon>
        <taxon>Kalotermitidae</taxon>
        <taxon>Cryptotermitinae</taxon>
        <taxon>Cryptotermes</taxon>
    </lineage>
</organism>
<dbReference type="InterPro" id="IPR039461">
    <property type="entry name" value="Peptidase_M49"/>
</dbReference>
<keyword evidence="1" id="KW-0479">Metal-binding</keyword>
<keyword evidence="2" id="KW-0378">Hydrolase</keyword>
<dbReference type="PANTHER" id="PTHR23422:SF11">
    <property type="entry name" value="DIPEPTIDYL PEPTIDASE 3"/>
    <property type="match status" value="1"/>
</dbReference>
<reference evidence="3 4" key="1">
    <citation type="submission" date="2017-12" db="EMBL/GenBank/DDBJ databases">
        <title>Hemimetabolous genomes reveal molecular basis of termite eusociality.</title>
        <authorList>
            <person name="Harrison M.C."/>
            <person name="Jongepier E."/>
            <person name="Robertson H.M."/>
            <person name="Arning N."/>
            <person name="Bitard-Feildel T."/>
            <person name="Chao H."/>
            <person name="Childers C.P."/>
            <person name="Dinh H."/>
            <person name="Doddapaneni H."/>
            <person name="Dugan S."/>
            <person name="Gowin J."/>
            <person name="Greiner C."/>
            <person name="Han Y."/>
            <person name="Hu H."/>
            <person name="Hughes D.S.T."/>
            <person name="Huylmans A.-K."/>
            <person name="Kemena C."/>
            <person name="Kremer L.P.M."/>
            <person name="Lee S.L."/>
            <person name="Lopez-Ezquerra A."/>
            <person name="Mallet L."/>
            <person name="Monroy-Kuhn J.M."/>
            <person name="Moser A."/>
            <person name="Murali S.C."/>
            <person name="Muzny D.M."/>
            <person name="Otani S."/>
            <person name="Piulachs M.-D."/>
            <person name="Poelchau M."/>
            <person name="Qu J."/>
            <person name="Schaub F."/>
            <person name="Wada-Katsumata A."/>
            <person name="Worley K.C."/>
            <person name="Xie Q."/>
            <person name="Ylla G."/>
            <person name="Poulsen M."/>
            <person name="Gibbs R.A."/>
            <person name="Schal C."/>
            <person name="Richards S."/>
            <person name="Belles X."/>
            <person name="Korb J."/>
            <person name="Bornberg-Bauer E."/>
        </authorList>
    </citation>
    <scope>NUCLEOTIDE SEQUENCE [LARGE SCALE GENOMIC DNA]</scope>
    <source>
        <tissue evidence="3">Whole body</tissue>
    </source>
</reference>
<evidence type="ECO:0000313" key="4">
    <source>
        <dbReference type="Proteomes" id="UP000235965"/>
    </source>
</evidence>
<dbReference type="AlphaFoldDB" id="A0A2J7R6R2"/>
<comment type="caution">
    <text evidence="3">The sequence shown here is derived from an EMBL/GenBank/DDBJ whole genome shotgun (WGS) entry which is preliminary data.</text>
</comment>
<dbReference type="Gene3D" id="3.30.540.30">
    <property type="match status" value="3"/>
</dbReference>
<gene>
    <name evidence="3" type="ORF">B7P43_G15875</name>
</gene>
<dbReference type="Pfam" id="PF03571">
    <property type="entry name" value="Peptidase_M49"/>
    <property type="match status" value="1"/>
</dbReference>
<evidence type="ECO:0000256" key="1">
    <source>
        <dbReference type="ARBA" id="ARBA00022723"/>
    </source>
</evidence>